<evidence type="ECO:0000256" key="2">
    <source>
        <dbReference type="ARBA" id="ARBA00023015"/>
    </source>
</evidence>
<dbReference type="NCBIfam" id="TIGR01557">
    <property type="entry name" value="myb_SHAQKYF"/>
    <property type="match status" value="1"/>
</dbReference>
<name>A0AAD8JJ66_9APIA</name>
<dbReference type="SMART" id="SM00717">
    <property type="entry name" value="SANT"/>
    <property type="match status" value="1"/>
</dbReference>
<evidence type="ECO:0000256" key="3">
    <source>
        <dbReference type="ARBA" id="ARBA00023163"/>
    </source>
</evidence>
<evidence type="ECO:0000313" key="8">
    <source>
        <dbReference type="EMBL" id="KAK1405442.1"/>
    </source>
</evidence>
<keyword evidence="3" id="KW-0804">Transcription</keyword>
<dbReference type="GO" id="GO:0005634">
    <property type="term" value="C:nucleus"/>
    <property type="evidence" value="ECO:0007669"/>
    <property type="project" value="UniProtKB-SubCell"/>
</dbReference>
<dbReference type="InterPro" id="IPR001005">
    <property type="entry name" value="SANT/Myb"/>
</dbReference>
<dbReference type="InterPro" id="IPR009057">
    <property type="entry name" value="Homeodomain-like_sf"/>
</dbReference>
<dbReference type="EMBL" id="JAUIZM010000001">
    <property type="protein sequence ID" value="KAK1405442.1"/>
    <property type="molecule type" value="Genomic_DNA"/>
</dbReference>
<evidence type="ECO:0000259" key="7">
    <source>
        <dbReference type="PROSITE" id="PS51294"/>
    </source>
</evidence>
<dbReference type="Pfam" id="PF00249">
    <property type="entry name" value="Myb_DNA-binding"/>
    <property type="match status" value="1"/>
</dbReference>
<keyword evidence="4" id="KW-0539">Nucleus</keyword>
<proteinExistence type="predicted"/>
<feature type="domain" description="Myb-like" evidence="5">
    <location>
        <begin position="29"/>
        <end position="81"/>
    </location>
</feature>
<dbReference type="InterPro" id="IPR017884">
    <property type="entry name" value="SANT_dom"/>
</dbReference>
<evidence type="ECO:0000256" key="1">
    <source>
        <dbReference type="ARBA" id="ARBA00004123"/>
    </source>
</evidence>
<protein>
    <submittedName>
        <fullName evidence="8">Uncharacterized protein</fullName>
    </submittedName>
</protein>
<dbReference type="CDD" id="cd00167">
    <property type="entry name" value="SANT"/>
    <property type="match status" value="1"/>
</dbReference>
<dbReference type="PANTHER" id="PTHR44042">
    <property type="entry name" value="DUPLICATED HOMEODOMAIN-LIKE SUPERFAMILY PROTEIN-RELATED"/>
    <property type="match status" value="1"/>
</dbReference>
<feature type="domain" description="HTH myb-type" evidence="7">
    <location>
        <begin position="29"/>
        <end position="85"/>
    </location>
</feature>
<dbReference type="GO" id="GO:0003677">
    <property type="term" value="F:DNA binding"/>
    <property type="evidence" value="ECO:0007669"/>
    <property type="project" value="InterPro"/>
</dbReference>
<dbReference type="SUPFAM" id="SSF46689">
    <property type="entry name" value="Homeodomain-like"/>
    <property type="match status" value="1"/>
</dbReference>
<comment type="caution">
    <text evidence="8">The sequence shown here is derived from an EMBL/GenBank/DDBJ whole genome shotgun (WGS) entry which is preliminary data.</text>
</comment>
<dbReference type="PROSITE" id="PS50090">
    <property type="entry name" value="MYB_LIKE"/>
    <property type="match status" value="1"/>
</dbReference>
<dbReference type="PANTHER" id="PTHR44042:SF67">
    <property type="entry name" value="MYB-LIKE PROTEIN I"/>
    <property type="match status" value="1"/>
</dbReference>
<dbReference type="InterPro" id="IPR017930">
    <property type="entry name" value="Myb_dom"/>
</dbReference>
<sequence>MEEIKLIKLSNGNFEDLVEEDIQEVITGRAKKKPIPWTEDEQRLFLRGLEEEGKGEWKAISRKYLPNKTPTQIASHAQKFYKRKNSKTPLEKRRSSINDIELDYEPDFSLNSQNCQPIQPDFLMDSQNFQPNPFISPSYQEGLPSSDFNFSLSTFQNSQLSQLNFPLDSHNFQTSHQFGNVTNYNHVHNNYY</sequence>
<evidence type="ECO:0000313" key="9">
    <source>
        <dbReference type="Proteomes" id="UP001237642"/>
    </source>
</evidence>
<dbReference type="PROSITE" id="PS51293">
    <property type="entry name" value="SANT"/>
    <property type="match status" value="1"/>
</dbReference>
<dbReference type="AlphaFoldDB" id="A0AAD8JJ66"/>
<keyword evidence="9" id="KW-1185">Reference proteome</keyword>
<reference evidence="8" key="1">
    <citation type="submission" date="2023-02" db="EMBL/GenBank/DDBJ databases">
        <title>Genome of toxic invasive species Heracleum sosnowskyi carries increased number of genes despite the absence of recent whole-genome duplications.</title>
        <authorList>
            <person name="Schelkunov M."/>
            <person name="Shtratnikova V."/>
            <person name="Makarenko M."/>
            <person name="Klepikova A."/>
            <person name="Omelchenko D."/>
            <person name="Novikova G."/>
            <person name="Obukhova E."/>
            <person name="Bogdanov V."/>
            <person name="Penin A."/>
            <person name="Logacheva M."/>
        </authorList>
    </citation>
    <scope>NUCLEOTIDE SEQUENCE</scope>
    <source>
        <strain evidence="8">Hsosn_3</strain>
        <tissue evidence="8">Leaf</tissue>
    </source>
</reference>
<evidence type="ECO:0000256" key="4">
    <source>
        <dbReference type="ARBA" id="ARBA00023242"/>
    </source>
</evidence>
<organism evidence="8 9">
    <name type="scientific">Heracleum sosnowskyi</name>
    <dbReference type="NCBI Taxonomy" id="360622"/>
    <lineage>
        <taxon>Eukaryota</taxon>
        <taxon>Viridiplantae</taxon>
        <taxon>Streptophyta</taxon>
        <taxon>Embryophyta</taxon>
        <taxon>Tracheophyta</taxon>
        <taxon>Spermatophyta</taxon>
        <taxon>Magnoliopsida</taxon>
        <taxon>eudicotyledons</taxon>
        <taxon>Gunneridae</taxon>
        <taxon>Pentapetalae</taxon>
        <taxon>asterids</taxon>
        <taxon>campanulids</taxon>
        <taxon>Apiales</taxon>
        <taxon>Apiaceae</taxon>
        <taxon>Apioideae</taxon>
        <taxon>apioid superclade</taxon>
        <taxon>Tordylieae</taxon>
        <taxon>Tordyliinae</taxon>
        <taxon>Heracleum</taxon>
    </lineage>
</organism>
<gene>
    <name evidence="8" type="ORF">POM88_005047</name>
</gene>
<evidence type="ECO:0000259" key="5">
    <source>
        <dbReference type="PROSITE" id="PS50090"/>
    </source>
</evidence>
<keyword evidence="2" id="KW-0805">Transcription regulation</keyword>
<reference evidence="8" key="2">
    <citation type="submission" date="2023-05" db="EMBL/GenBank/DDBJ databases">
        <authorList>
            <person name="Schelkunov M.I."/>
        </authorList>
    </citation>
    <scope>NUCLEOTIDE SEQUENCE</scope>
    <source>
        <strain evidence="8">Hsosn_3</strain>
        <tissue evidence="8">Leaf</tissue>
    </source>
</reference>
<dbReference type="InterPro" id="IPR006447">
    <property type="entry name" value="Myb_dom_plants"/>
</dbReference>
<evidence type="ECO:0000259" key="6">
    <source>
        <dbReference type="PROSITE" id="PS51293"/>
    </source>
</evidence>
<dbReference type="Proteomes" id="UP001237642">
    <property type="component" value="Unassembled WGS sequence"/>
</dbReference>
<feature type="domain" description="SANT" evidence="6">
    <location>
        <begin position="37"/>
        <end position="85"/>
    </location>
</feature>
<accession>A0AAD8JJ66</accession>
<dbReference type="Gene3D" id="1.10.10.60">
    <property type="entry name" value="Homeodomain-like"/>
    <property type="match status" value="1"/>
</dbReference>
<comment type="subcellular location">
    <subcellularLocation>
        <location evidence="1">Nucleus</location>
    </subcellularLocation>
</comment>
<dbReference type="PROSITE" id="PS51294">
    <property type="entry name" value="HTH_MYB"/>
    <property type="match status" value="1"/>
</dbReference>